<dbReference type="KEGG" id="vgu:HYG85_15405"/>
<dbReference type="Pfam" id="PF22725">
    <property type="entry name" value="GFO_IDH_MocA_C3"/>
    <property type="match status" value="1"/>
</dbReference>
<dbReference type="PANTHER" id="PTHR43377:SF6">
    <property type="entry name" value="GFO_IDH_MOCA-LIKE OXIDOREDUCTASE N-TERMINAL DOMAIN-CONTAINING PROTEIN"/>
    <property type="match status" value="1"/>
</dbReference>
<dbReference type="PANTHER" id="PTHR43377">
    <property type="entry name" value="BILIVERDIN REDUCTASE A"/>
    <property type="match status" value="1"/>
</dbReference>
<dbReference type="SUPFAM" id="SSF55347">
    <property type="entry name" value="Glyceraldehyde-3-phosphate dehydrogenase-like, C-terminal domain"/>
    <property type="match status" value="1"/>
</dbReference>
<evidence type="ECO:0000259" key="2">
    <source>
        <dbReference type="Pfam" id="PF22725"/>
    </source>
</evidence>
<dbReference type="Gene3D" id="3.40.50.720">
    <property type="entry name" value="NAD(P)-binding Rossmann-like Domain"/>
    <property type="match status" value="1"/>
</dbReference>
<evidence type="ECO:0000313" key="4">
    <source>
        <dbReference type="Proteomes" id="UP000677305"/>
    </source>
</evidence>
<dbReference type="InterPro" id="IPR051450">
    <property type="entry name" value="Gfo/Idh/MocA_Oxidoreductases"/>
</dbReference>
<dbReference type="InterPro" id="IPR055170">
    <property type="entry name" value="GFO_IDH_MocA-like_dom"/>
</dbReference>
<dbReference type="AlphaFoldDB" id="A0A8J8MC70"/>
<dbReference type="SUPFAM" id="SSF51735">
    <property type="entry name" value="NAD(P)-binding Rossmann-fold domains"/>
    <property type="match status" value="1"/>
</dbReference>
<name>A0A8J8MC70_9FIRM</name>
<sequence>MKKKICVIGAGRWGKNHIRILNEMGNLGGIVESNNTILAQFLEKYKGVKGYTRLEDSLEDEYDGYVIATPAETHFPIGKMILEAKKNVLIEKPIALSGEEAKKLLVLSQENDCKLMVGHLLLFHPAIIRLKQLISSGKIGKLLYLYSTRLNFGTVRTREDVCFSFAPHDISILNYLIDELPIDIEAVGSCLLQKNIPDIVIANFTYQSKTKAHVFVSWLHPFKEQRIIAIGDKGMLCFDGSGRDNNIYYYDKIIQWNNGSPIKCDEGMSVIEYDESQPLKNELEYFIRSIDNKELRIADGKSGLEVIEILENITNKINYNMIKEV</sequence>
<feature type="domain" description="GFO/IDH/MocA-like oxidoreductase" evidence="2">
    <location>
        <begin position="129"/>
        <end position="236"/>
    </location>
</feature>
<organism evidence="3 4">
    <name type="scientific">Vallitalea guaymasensis</name>
    <dbReference type="NCBI Taxonomy" id="1185412"/>
    <lineage>
        <taxon>Bacteria</taxon>
        <taxon>Bacillati</taxon>
        <taxon>Bacillota</taxon>
        <taxon>Clostridia</taxon>
        <taxon>Lachnospirales</taxon>
        <taxon>Vallitaleaceae</taxon>
        <taxon>Vallitalea</taxon>
    </lineage>
</organism>
<dbReference type="RefSeq" id="WP_212690410.1">
    <property type="nucleotide sequence ID" value="NZ_CP058561.1"/>
</dbReference>
<evidence type="ECO:0000313" key="3">
    <source>
        <dbReference type="EMBL" id="QUH30216.1"/>
    </source>
</evidence>
<reference evidence="3 4" key="1">
    <citation type="submission" date="2020-07" db="EMBL/GenBank/DDBJ databases">
        <title>Vallitalea guaymasensis genome.</title>
        <authorList>
            <person name="Postec A."/>
        </authorList>
    </citation>
    <scope>NUCLEOTIDE SEQUENCE [LARGE SCALE GENOMIC DNA]</scope>
    <source>
        <strain evidence="3 4">Ra1766G1</strain>
    </source>
</reference>
<feature type="domain" description="Gfo/Idh/MocA-like oxidoreductase N-terminal" evidence="1">
    <location>
        <begin position="4"/>
        <end position="119"/>
    </location>
</feature>
<dbReference type="InterPro" id="IPR036291">
    <property type="entry name" value="NAD(P)-bd_dom_sf"/>
</dbReference>
<dbReference type="GO" id="GO:0000166">
    <property type="term" value="F:nucleotide binding"/>
    <property type="evidence" value="ECO:0007669"/>
    <property type="project" value="InterPro"/>
</dbReference>
<proteinExistence type="predicted"/>
<dbReference type="Proteomes" id="UP000677305">
    <property type="component" value="Chromosome"/>
</dbReference>
<dbReference type="EMBL" id="CP058561">
    <property type="protein sequence ID" value="QUH30216.1"/>
    <property type="molecule type" value="Genomic_DNA"/>
</dbReference>
<dbReference type="Pfam" id="PF01408">
    <property type="entry name" value="GFO_IDH_MocA"/>
    <property type="match status" value="1"/>
</dbReference>
<gene>
    <name evidence="3" type="ORF">HYG85_15405</name>
</gene>
<dbReference type="Gene3D" id="3.30.360.10">
    <property type="entry name" value="Dihydrodipicolinate Reductase, domain 2"/>
    <property type="match status" value="1"/>
</dbReference>
<dbReference type="InterPro" id="IPR000683">
    <property type="entry name" value="Gfo/Idh/MocA-like_OxRdtase_N"/>
</dbReference>
<evidence type="ECO:0000259" key="1">
    <source>
        <dbReference type="Pfam" id="PF01408"/>
    </source>
</evidence>
<protein>
    <submittedName>
        <fullName evidence="3">Gfo/Idh/MocA family oxidoreductase</fullName>
    </submittedName>
</protein>
<keyword evidence="4" id="KW-1185">Reference proteome</keyword>
<accession>A0A8J8MC70</accession>